<accession>A0A494XJA1</accession>
<dbReference type="Pfam" id="PF13529">
    <property type="entry name" value="Peptidase_C39_2"/>
    <property type="match status" value="1"/>
</dbReference>
<protein>
    <recommendedName>
        <fullName evidence="2">Peptidase C39-like domain-containing protein</fullName>
    </recommendedName>
</protein>
<organism evidence="3 4">
    <name type="scientific">Trinickia fusca</name>
    <dbReference type="NCBI Taxonomy" id="2419777"/>
    <lineage>
        <taxon>Bacteria</taxon>
        <taxon>Pseudomonadati</taxon>
        <taxon>Pseudomonadota</taxon>
        <taxon>Betaproteobacteria</taxon>
        <taxon>Burkholderiales</taxon>
        <taxon>Burkholderiaceae</taxon>
        <taxon>Trinickia</taxon>
    </lineage>
</organism>
<gene>
    <name evidence="3" type="ORF">D7S89_06630</name>
</gene>
<evidence type="ECO:0000313" key="4">
    <source>
        <dbReference type="Proteomes" id="UP000280434"/>
    </source>
</evidence>
<feature type="chain" id="PRO_5019826886" description="Peptidase C39-like domain-containing protein" evidence="1">
    <location>
        <begin position="25"/>
        <end position="195"/>
    </location>
</feature>
<dbReference type="RefSeq" id="WP_121276800.1">
    <property type="nucleotide sequence ID" value="NZ_RBZV01000002.1"/>
</dbReference>
<comment type="caution">
    <text evidence="3">The sequence shown here is derived from an EMBL/GenBank/DDBJ whole genome shotgun (WGS) entry which is preliminary data.</text>
</comment>
<keyword evidence="1" id="KW-0732">Signal</keyword>
<keyword evidence="4" id="KW-1185">Reference proteome</keyword>
<dbReference type="OrthoDB" id="5148996at2"/>
<feature type="signal peptide" evidence="1">
    <location>
        <begin position="1"/>
        <end position="24"/>
    </location>
</feature>
<dbReference type="Gene3D" id="3.90.70.10">
    <property type="entry name" value="Cysteine proteinases"/>
    <property type="match status" value="1"/>
</dbReference>
<dbReference type="InterPro" id="IPR039564">
    <property type="entry name" value="Peptidase_C39-like"/>
</dbReference>
<proteinExistence type="predicted"/>
<name>A0A494XJA1_9BURK</name>
<feature type="domain" description="Peptidase C39-like" evidence="2">
    <location>
        <begin position="29"/>
        <end position="163"/>
    </location>
</feature>
<dbReference type="AlphaFoldDB" id="A0A494XJA1"/>
<evidence type="ECO:0000313" key="3">
    <source>
        <dbReference type="EMBL" id="RKP50750.1"/>
    </source>
</evidence>
<dbReference type="Proteomes" id="UP000280434">
    <property type="component" value="Unassembled WGS sequence"/>
</dbReference>
<evidence type="ECO:0000256" key="1">
    <source>
        <dbReference type="SAM" id="SignalP"/>
    </source>
</evidence>
<dbReference type="EMBL" id="RBZV01000002">
    <property type="protein sequence ID" value="RKP50750.1"/>
    <property type="molecule type" value="Genomic_DNA"/>
</dbReference>
<evidence type="ECO:0000259" key="2">
    <source>
        <dbReference type="Pfam" id="PF13529"/>
    </source>
</evidence>
<reference evidence="3 4" key="1">
    <citation type="submission" date="2018-10" db="EMBL/GenBank/DDBJ databases">
        <title>Paraburkholderia sp. 7MK8-2, isolated from soil.</title>
        <authorList>
            <person name="Gao Z.-H."/>
            <person name="Qiu L.-H."/>
        </authorList>
    </citation>
    <scope>NUCLEOTIDE SEQUENCE [LARGE SCALE GENOMIC DNA]</scope>
    <source>
        <strain evidence="3 4">7MK8-2</strain>
    </source>
</reference>
<sequence>MKQRALVRLVAAAVGSVLAPLAIAASQSLNIPIVAQQHSEWCWAADANAILTYRGVSTTQCGIDNWVNSINYACQQASFDWNDSANSPNALSGTTGISGIVWSLGRRDSNYYDSALNYSTATSALSNGNPVVVLWTWPDGGGHFIVLDGYDDSGPTLYFMNPWPGEGTGWGDYSWIRDGTGNMGTHWWSESLIVY</sequence>